<evidence type="ECO:0000256" key="1">
    <source>
        <dbReference type="SAM" id="Phobius"/>
    </source>
</evidence>
<evidence type="ECO:0000313" key="3">
    <source>
        <dbReference type="EMBL" id="MDP7737457.1"/>
    </source>
</evidence>
<reference evidence="2" key="2">
    <citation type="submission" date="2020-02" db="EMBL/GenBank/DDBJ databases">
        <authorList>
            <person name="Matsumoto Y."/>
            <person name="Kinjo T."/>
            <person name="Motooka D."/>
            <person name="Nabeya D."/>
            <person name="Jung N."/>
            <person name="Uechi K."/>
            <person name="Horii T."/>
            <person name="Iida T."/>
            <person name="Fujita J."/>
            <person name="Nakamura S."/>
        </authorList>
    </citation>
    <scope>NUCLEOTIDE SEQUENCE</scope>
    <source>
        <strain evidence="2">JCM 18565</strain>
    </source>
</reference>
<evidence type="ECO:0000313" key="5">
    <source>
        <dbReference type="Proteomes" id="UP001229081"/>
    </source>
</evidence>
<name>A0AAJ1S8M7_9MYCO</name>
<feature type="transmembrane region" description="Helical" evidence="1">
    <location>
        <begin position="97"/>
        <end position="114"/>
    </location>
</feature>
<comment type="caution">
    <text evidence="3">The sequence shown here is derived from an EMBL/GenBank/DDBJ whole genome shotgun (WGS) entry which is preliminary data.</text>
</comment>
<dbReference type="RefSeq" id="WP_242460342.1">
    <property type="nucleotide sequence ID" value="NZ_BLKX01000001.1"/>
</dbReference>
<feature type="transmembrane region" description="Helical" evidence="1">
    <location>
        <begin position="152"/>
        <end position="173"/>
    </location>
</feature>
<keyword evidence="1" id="KW-0812">Transmembrane</keyword>
<evidence type="ECO:0000313" key="2">
    <source>
        <dbReference type="EMBL" id="GFG76766.1"/>
    </source>
</evidence>
<protein>
    <submittedName>
        <fullName evidence="3">Uncharacterized protein</fullName>
    </submittedName>
</protein>
<sequence length="182" mass="18844">MVLPHSAPSGAAMSDAETFLRFTSARELAFPLLAVVGIVGYADVRIPMGLPGHRGLIWLTLLVAVCLTSRRRSAVLAVGATATIATMFAASPAGAGSVRYVAAAALLYTICAVPMARRHRWVVALAAAPVHLVSLANSMPALIGTESWGEKVLFHLGFGLAAGVLAWVIAAVVRGVDKGKCS</sequence>
<feature type="transmembrane region" description="Helical" evidence="1">
    <location>
        <begin position="50"/>
        <end position="67"/>
    </location>
</feature>
<keyword evidence="4" id="KW-1185">Reference proteome</keyword>
<dbReference type="Proteomes" id="UP000465240">
    <property type="component" value="Unassembled WGS sequence"/>
</dbReference>
<gene>
    <name evidence="2" type="ORF">MPRG_00420</name>
    <name evidence="3" type="ORF">QXL92_22175</name>
</gene>
<feature type="transmembrane region" description="Helical" evidence="1">
    <location>
        <begin position="74"/>
        <end position="91"/>
    </location>
</feature>
<proteinExistence type="predicted"/>
<accession>A0AAJ1S8M7</accession>
<dbReference type="EMBL" id="JAUFSA010000001">
    <property type="protein sequence ID" value="MDP7737457.1"/>
    <property type="molecule type" value="Genomic_DNA"/>
</dbReference>
<reference evidence="3" key="3">
    <citation type="submission" date="2023-06" db="EMBL/GenBank/DDBJ databases">
        <title>Identification of two novel mycobacterium reveal diversities and complexities of Mycobacterium gordonae clade.</title>
        <authorList>
            <person name="Matsumoto Y."/>
            <person name="Nakamura S."/>
            <person name="Motooka D."/>
            <person name="Fukushima K."/>
        </authorList>
    </citation>
    <scope>NUCLEOTIDE SEQUENCE</scope>
    <source>
        <strain evidence="3">TY812</strain>
    </source>
</reference>
<reference evidence="2 4" key="1">
    <citation type="journal article" date="2019" name="Emerg. Microbes Infect.">
        <title>Comprehensive subspecies identification of 175 nontuberculous mycobacteria species based on 7547 genomic profiles.</title>
        <authorList>
            <person name="Matsumoto Y."/>
            <person name="Kinjo T."/>
            <person name="Motooka D."/>
            <person name="Nabeya D."/>
            <person name="Jung N."/>
            <person name="Uechi K."/>
            <person name="Horii T."/>
            <person name="Iida T."/>
            <person name="Fujita J."/>
            <person name="Nakamura S."/>
        </authorList>
    </citation>
    <scope>NUCLEOTIDE SEQUENCE [LARGE SCALE GENOMIC DNA]</scope>
    <source>
        <strain evidence="2 4">JCM 18565</strain>
    </source>
</reference>
<dbReference type="EMBL" id="BLKX01000001">
    <property type="protein sequence ID" value="GFG76766.1"/>
    <property type="molecule type" value="Genomic_DNA"/>
</dbReference>
<keyword evidence="1" id="KW-1133">Transmembrane helix</keyword>
<organism evidence="3 5">
    <name type="scientific">Mycobacterium paragordonae</name>
    <dbReference type="NCBI Taxonomy" id="1389713"/>
    <lineage>
        <taxon>Bacteria</taxon>
        <taxon>Bacillati</taxon>
        <taxon>Actinomycetota</taxon>
        <taxon>Actinomycetes</taxon>
        <taxon>Mycobacteriales</taxon>
        <taxon>Mycobacteriaceae</taxon>
        <taxon>Mycobacterium</taxon>
    </lineage>
</organism>
<dbReference type="AlphaFoldDB" id="A0AAJ1S8M7"/>
<feature type="transmembrane region" description="Helical" evidence="1">
    <location>
        <begin position="121"/>
        <end position="140"/>
    </location>
</feature>
<keyword evidence="1" id="KW-0472">Membrane</keyword>
<dbReference type="Proteomes" id="UP001229081">
    <property type="component" value="Unassembled WGS sequence"/>
</dbReference>
<evidence type="ECO:0000313" key="4">
    <source>
        <dbReference type="Proteomes" id="UP000465240"/>
    </source>
</evidence>